<dbReference type="EMBL" id="KE346368">
    <property type="protein sequence ID" value="KJE95156.1"/>
    <property type="molecule type" value="Genomic_DNA"/>
</dbReference>
<protein>
    <recommendedName>
        <fullName evidence="4">Transmembrane protein</fullName>
    </recommendedName>
</protein>
<keyword evidence="1" id="KW-1133">Transmembrane helix</keyword>
<keyword evidence="1" id="KW-0812">Transmembrane</keyword>
<reference evidence="3" key="1">
    <citation type="submission" date="2011-02" db="EMBL/GenBank/DDBJ databases">
        <title>The Genome Sequence of Capsaspora owczarzaki ATCC 30864.</title>
        <authorList>
            <person name="Russ C."/>
            <person name="Cuomo C."/>
            <person name="Burger G."/>
            <person name="Gray M.W."/>
            <person name="Holland P.W.H."/>
            <person name="King N."/>
            <person name="Lang F.B.F."/>
            <person name="Roger A.J."/>
            <person name="Ruiz-Trillo I."/>
            <person name="Young S.K."/>
            <person name="Zeng Q."/>
            <person name="Gargeya S."/>
            <person name="Alvarado L."/>
            <person name="Berlin A."/>
            <person name="Chapman S.B."/>
            <person name="Chen Z."/>
            <person name="Freedman E."/>
            <person name="Gellesch M."/>
            <person name="Goldberg J."/>
            <person name="Griggs A."/>
            <person name="Gujja S."/>
            <person name="Heilman E."/>
            <person name="Heiman D."/>
            <person name="Howarth C."/>
            <person name="Mehta T."/>
            <person name="Neiman D."/>
            <person name="Pearson M."/>
            <person name="Roberts A."/>
            <person name="Saif S."/>
            <person name="Shea T."/>
            <person name="Shenoy N."/>
            <person name="Sisk P."/>
            <person name="Stolte C."/>
            <person name="Sykes S."/>
            <person name="White J."/>
            <person name="Yandava C."/>
            <person name="Haas B."/>
            <person name="Nusbaum C."/>
            <person name="Birren B."/>
        </authorList>
    </citation>
    <scope>NUCLEOTIDE SEQUENCE</scope>
    <source>
        <strain evidence="3">ATCC 30864</strain>
    </source>
</reference>
<organism evidence="2 3">
    <name type="scientific">Capsaspora owczarzaki (strain ATCC 30864)</name>
    <dbReference type="NCBI Taxonomy" id="595528"/>
    <lineage>
        <taxon>Eukaryota</taxon>
        <taxon>Filasterea</taxon>
        <taxon>Capsaspora</taxon>
    </lineage>
</organism>
<evidence type="ECO:0000313" key="3">
    <source>
        <dbReference type="Proteomes" id="UP000008743"/>
    </source>
</evidence>
<gene>
    <name evidence="2" type="ORF">CAOG_009878</name>
</gene>
<dbReference type="InParanoid" id="A0A0D2UJ93"/>
<name>A0A0D2UJ93_CAPO3</name>
<feature type="transmembrane region" description="Helical" evidence="1">
    <location>
        <begin position="88"/>
        <end position="113"/>
    </location>
</feature>
<accession>A0A0D2UJ93</accession>
<sequence>MQDQKGACGTQQQITTTNKNQSIKITLCQVNKYRRFCGERKGPRWDWLGSRPPSLRSVLVFALLRFSTSPLRLTLFKSLLLKQVVRTTALWIWLCFVVFCAVCLSRWGFFVFFF</sequence>
<keyword evidence="3" id="KW-1185">Reference proteome</keyword>
<evidence type="ECO:0000256" key="1">
    <source>
        <dbReference type="SAM" id="Phobius"/>
    </source>
</evidence>
<evidence type="ECO:0000313" key="2">
    <source>
        <dbReference type="EMBL" id="KJE95156.1"/>
    </source>
</evidence>
<keyword evidence="1" id="KW-0472">Membrane</keyword>
<evidence type="ECO:0008006" key="4">
    <source>
        <dbReference type="Google" id="ProtNLM"/>
    </source>
</evidence>
<proteinExistence type="predicted"/>
<dbReference type="Proteomes" id="UP000008743">
    <property type="component" value="Unassembled WGS sequence"/>
</dbReference>
<dbReference type="AlphaFoldDB" id="A0A0D2UJ93"/>